<name>A0AAE0C7N6_9CHLO</name>
<sequence>MCCLQTAHLQVKGAPGTAKYKIHIDLDPTPWLGRQYTEYERALLEGCPPRCRKFNRVQVGTMKFRTASMDKKFKTVQCYFRSFYVERVRTKGRERTKEKAKTDRFGRVDDIYRVELGGRPYVFVEVSWLKKPTKALTAALRARHSIIGAESVSKCFYVLDPENPATEFDRKEPFVLAEEIASQVVIRKHPCMETSVVLDPLADFFEQIVRDENPSDDEA</sequence>
<keyword evidence="2" id="KW-1185">Reference proteome</keyword>
<dbReference type="AlphaFoldDB" id="A0AAE0C7N6"/>
<organism evidence="1 2">
    <name type="scientific">Cymbomonas tetramitiformis</name>
    <dbReference type="NCBI Taxonomy" id="36881"/>
    <lineage>
        <taxon>Eukaryota</taxon>
        <taxon>Viridiplantae</taxon>
        <taxon>Chlorophyta</taxon>
        <taxon>Pyramimonadophyceae</taxon>
        <taxon>Pyramimonadales</taxon>
        <taxon>Pyramimonadaceae</taxon>
        <taxon>Cymbomonas</taxon>
    </lineage>
</organism>
<comment type="caution">
    <text evidence="1">The sequence shown here is derived from an EMBL/GenBank/DDBJ whole genome shotgun (WGS) entry which is preliminary data.</text>
</comment>
<dbReference type="Proteomes" id="UP001190700">
    <property type="component" value="Unassembled WGS sequence"/>
</dbReference>
<dbReference type="EMBL" id="LGRX02027764">
    <property type="protein sequence ID" value="KAK3248847.1"/>
    <property type="molecule type" value="Genomic_DNA"/>
</dbReference>
<reference evidence="1 2" key="1">
    <citation type="journal article" date="2015" name="Genome Biol. Evol.">
        <title>Comparative Genomics of a Bacterivorous Green Alga Reveals Evolutionary Causalities and Consequences of Phago-Mixotrophic Mode of Nutrition.</title>
        <authorList>
            <person name="Burns J.A."/>
            <person name="Paasch A."/>
            <person name="Narechania A."/>
            <person name="Kim E."/>
        </authorList>
    </citation>
    <scope>NUCLEOTIDE SEQUENCE [LARGE SCALE GENOMIC DNA]</scope>
    <source>
        <strain evidence="1 2">PLY_AMNH</strain>
    </source>
</reference>
<protein>
    <submittedName>
        <fullName evidence="1">Uncharacterized protein</fullName>
    </submittedName>
</protein>
<evidence type="ECO:0000313" key="1">
    <source>
        <dbReference type="EMBL" id="KAK3248847.1"/>
    </source>
</evidence>
<gene>
    <name evidence="1" type="ORF">CYMTET_41698</name>
</gene>
<proteinExistence type="predicted"/>
<accession>A0AAE0C7N6</accession>
<evidence type="ECO:0000313" key="2">
    <source>
        <dbReference type="Proteomes" id="UP001190700"/>
    </source>
</evidence>